<evidence type="ECO:0000259" key="1">
    <source>
        <dbReference type="Pfam" id="PF00501"/>
    </source>
</evidence>
<dbReference type="GO" id="GO:0044550">
    <property type="term" value="P:secondary metabolite biosynthetic process"/>
    <property type="evidence" value="ECO:0007669"/>
    <property type="project" value="TreeGrafter"/>
</dbReference>
<dbReference type="GO" id="GO:0005737">
    <property type="term" value="C:cytoplasm"/>
    <property type="evidence" value="ECO:0007669"/>
    <property type="project" value="TreeGrafter"/>
</dbReference>
<dbReference type="GO" id="GO:0031177">
    <property type="term" value="F:phosphopantetheine binding"/>
    <property type="evidence" value="ECO:0007669"/>
    <property type="project" value="TreeGrafter"/>
</dbReference>
<dbReference type="InterPro" id="IPR020845">
    <property type="entry name" value="AMP-binding_CS"/>
</dbReference>
<accession>A0A3D9H3W4</accession>
<dbReference type="CDD" id="cd05930">
    <property type="entry name" value="A_NRPS"/>
    <property type="match status" value="1"/>
</dbReference>
<dbReference type="Gene3D" id="3.40.50.12780">
    <property type="entry name" value="N-terminal domain of ligase-like"/>
    <property type="match status" value="1"/>
</dbReference>
<evidence type="ECO:0000313" key="2">
    <source>
        <dbReference type="EMBL" id="RED44184.1"/>
    </source>
</evidence>
<dbReference type="RefSeq" id="WP_181905494.1">
    <property type="nucleotide sequence ID" value="NZ_QRDW01000016.1"/>
</dbReference>
<dbReference type="Pfam" id="PF00501">
    <property type="entry name" value="AMP-binding"/>
    <property type="match status" value="1"/>
</dbReference>
<dbReference type="PANTHER" id="PTHR45527">
    <property type="entry name" value="NONRIBOSOMAL PEPTIDE SYNTHETASE"/>
    <property type="match status" value="1"/>
</dbReference>
<name>A0A3D9H3W4_9PROT</name>
<keyword evidence="3" id="KW-1185">Reference proteome</keyword>
<dbReference type="InterPro" id="IPR042099">
    <property type="entry name" value="ANL_N_sf"/>
</dbReference>
<gene>
    <name evidence="2" type="ORF">DFP90_11625</name>
</gene>
<protein>
    <submittedName>
        <fullName evidence="2">Amino acid adenylation domain-containing protein</fullName>
    </submittedName>
</protein>
<organism evidence="2 3">
    <name type="scientific">Aestuariispira insulae</name>
    <dbReference type="NCBI Taxonomy" id="1461337"/>
    <lineage>
        <taxon>Bacteria</taxon>
        <taxon>Pseudomonadati</taxon>
        <taxon>Pseudomonadota</taxon>
        <taxon>Alphaproteobacteria</taxon>
        <taxon>Rhodospirillales</taxon>
        <taxon>Kiloniellaceae</taxon>
        <taxon>Aestuariispira</taxon>
    </lineage>
</organism>
<dbReference type="PROSITE" id="PS00455">
    <property type="entry name" value="AMP_BINDING"/>
    <property type="match status" value="1"/>
</dbReference>
<dbReference type="AlphaFoldDB" id="A0A3D9H3W4"/>
<evidence type="ECO:0000313" key="3">
    <source>
        <dbReference type="Proteomes" id="UP000256845"/>
    </source>
</evidence>
<dbReference type="SUPFAM" id="SSF56801">
    <property type="entry name" value="Acetyl-CoA synthetase-like"/>
    <property type="match status" value="1"/>
</dbReference>
<comment type="caution">
    <text evidence="2">The sequence shown here is derived from an EMBL/GenBank/DDBJ whole genome shotgun (WGS) entry which is preliminary data.</text>
</comment>
<dbReference type="GO" id="GO:0043041">
    <property type="term" value="P:amino acid activation for nonribosomal peptide biosynthetic process"/>
    <property type="evidence" value="ECO:0007669"/>
    <property type="project" value="TreeGrafter"/>
</dbReference>
<dbReference type="PANTHER" id="PTHR45527:SF1">
    <property type="entry name" value="FATTY ACID SYNTHASE"/>
    <property type="match status" value="1"/>
</dbReference>
<feature type="domain" description="AMP-dependent synthetase/ligase" evidence="1">
    <location>
        <begin position="16"/>
        <end position="383"/>
    </location>
</feature>
<sequence length="527" mass="56969">MTDIAGIPRLAEAFIKHAADEPARTALVLGGRSFSYGDLDALSNRIANRIHLETGGRNLACALFTGRSLHGFAAILACFKAGAFYAPFPVRDLAANHRDAFGQLAPALCLADRSGLKALCELLAEDAAPHTVLLLDLAELPENMSLPERHRVIGSNSIDQMAAVFDPVACGPDALAYLMFTSGSTGKPKGVPVSHGNLHAYLDGISEVMPVRREDRCTQLFELTFDLSVHDYAVTWCAGAALHVPDGEKILTLPDMVRDQGITVWFSVPSVIALMDQFHQMKPDGYPGLRLAAFCGEALPSNLVRTFAEAAPGAELFNLYGPTEATIAFTGYRIETIGEGIEPIGRPLAGQEALIIGPDGRECEVGEMGELCLTGRQVVAGYWLAEQETGRCFEEAENGDILYHSGDLAHRDENGCLHFHGRLDDQVKIRGYRVELAAIDAVLSELAGGCRVMSLAWPPDRLGNPTGVIAYCEGTGIDGEALIARCENHLPAYLVPKKIYSLDQLPMNRNGKLDRKALLARHEERNG</sequence>
<dbReference type="EMBL" id="QRDW01000016">
    <property type="protein sequence ID" value="RED44184.1"/>
    <property type="molecule type" value="Genomic_DNA"/>
</dbReference>
<dbReference type="InterPro" id="IPR000873">
    <property type="entry name" value="AMP-dep_synth/lig_dom"/>
</dbReference>
<dbReference type="Gene3D" id="3.30.300.30">
    <property type="match status" value="1"/>
</dbReference>
<proteinExistence type="predicted"/>
<reference evidence="2 3" key="1">
    <citation type="submission" date="2018-07" db="EMBL/GenBank/DDBJ databases">
        <title>Genomic Encyclopedia of Type Strains, Phase III (KMG-III): the genomes of soil and plant-associated and newly described type strains.</title>
        <authorList>
            <person name="Whitman W."/>
        </authorList>
    </citation>
    <scope>NUCLEOTIDE SEQUENCE [LARGE SCALE GENOMIC DNA]</scope>
    <source>
        <strain evidence="2 3">CECT 8488</strain>
    </source>
</reference>
<dbReference type="Proteomes" id="UP000256845">
    <property type="component" value="Unassembled WGS sequence"/>
</dbReference>
<dbReference type="InterPro" id="IPR045851">
    <property type="entry name" value="AMP-bd_C_sf"/>
</dbReference>